<evidence type="ECO:0000256" key="3">
    <source>
        <dbReference type="SAM" id="MobiDB-lite"/>
    </source>
</evidence>
<dbReference type="InterPro" id="IPR001810">
    <property type="entry name" value="F-box_dom"/>
</dbReference>
<protein>
    <recommendedName>
        <fullName evidence="4">F-box domain-containing protein</fullName>
    </recommendedName>
</protein>
<keyword evidence="2" id="KW-0833">Ubl conjugation pathway</keyword>
<evidence type="ECO:0000313" key="6">
    <source>
        <dbReference type="Proteomes" id="UP001374535"/>
    </source>
</evidence>
<feature type="region of interest" description="Disordered" evidence="3">
    <location>
        <begin position="24"/>
        <end position="62"/>
    </location>
</feature>
<evidence type="ECO:0000313" key="5">
    <source>
        <dbReference type="EMBL" id="WVZ10636.1"/>
    </source>
</evidence>
<sequence length="347" mass="39163">FLDTMTFSEDEDETLAQFLESEVLSEASDKEEETGEEQKAKRKRVEEDESTKGKEISDSSRTQKSIVVNNTVLPRRIDTGCFSKVPPELFHHILKFLSSEDLVSCSLVCRFLNCAASDESLWRRLSASPISAGYCMRWGLLPPTRKLRECPWKKLYIQRDGEDMVELVRNCQNEFKEYYIQMQAAKRSQAPLPSQLKDDRIILDKTLADQVASWKSSRGLSDVVVADHTCSGENCSYYQIGDVFICEKTGQVHGGSFIYANASTFCDDTCREVIMDPTNELLVCTISGHCFDRLLSPSEMEPDAEQQQGGGTDEAEPFMGSGRFARAYLLGYNCADEKELEATLRFC</sequence>
<accession>A0AAQ3RZY2</accession>
<dbReference type="GO" id="GO:0005737">
    <property type="term" value="C:cytoplasm"/>
    <property type="evidence" value="ECO:0007669"/>
    <property type="project" value="TreeGrafter"/>
</dbReference>
<dbReference type="Gene3D" id="1.20.1280.50">
    <property type="match status" value="1"/>
</dbReference>
<comment type="pathway">
    <text evidence="1">Protein modification; protein ubiquitination.</text>
</comment>
<dbReference type="InterPro" id="IPR052121">
    <property type="entry name" value="F-box_SCF_Substrate_Recog"/>
</dbReference>
<feature type="domain" description="F-box" evidence="4">
    <location>
        <begin position="79"/>
        <end position="125"/>
    </location>
</feature>
<dbReference type="PROSITE" id="PS50181">
    <property type="entry name" value="FBOX"/>
    <property type="match status" value="1"/>
</dbReference>
<organism evidence="5 6">
    <name type="scientific">Vigna mungo</name>
    <name type="common">Black gram</name>
    <name type="synonym">Phaseolus mungo</name>
    <dbReference type="NCBI Taxonomy" id="3915"/>
    <lineage>
        <taxon>Eukaryota</taxon>
        <taxon>Viridiplantae</taxon>
        <taxon>Streptophyta</taxon>
        <taxon>Embryophyta</taxon>
        <taxon>Tracheophyta</taxon>
        <taxon>Spermatophyta</taxon>
        <taxon>Magnoliopsida</taxon>
        <taxon>eudicotyledons</taxon>
        <taxon>Gunneridae</taxon>
        <taxon>Pentapetalae</taxon>
        <taxon>rosids</taxon>
        <taxon>fabids</taxon>
        <taxon>Fabales</taxon>
        <taxon>Fabaceae</taxon>
        <taxon>Papilionoideae</taxon>
        <taxon>50 kb inversion clade</taxon>
        <taxon>NPAAA clade</taxon>
        <taxon>indigoferoid/millettioid clade</taxon>
        <taxon>Phaseoleae</taxon>
        <taxon>Vigna</taxon>
    </lineage>
</organism>
<dbReference type="AlphaFoldDB" id="A0AAQ3RZY2"/>
<reference evidence="5 6" key="1">
    <citation type="journal article" date="2023" name="Life. Sci Alliance">
        <title>Evolutionary insights into 3D genome organization and epigenetic landscape of Vigna mungo.</title>
        <authorList>
            <person name="Junaid A."/>
            <person name="Singh B."/>
            <person name="Bhatia S."/>
        </authorList>
    </citation>
    <scope>NUCLEOTIDE SEQUENCE [LARGE SCALE GENOMIC DNA]</scope>
    <source>
        <strain evidence="5">Urdbean</strain>
    </source>
</reference>
<feature type="non-terminal residue" evidence="5">
    <location>
        <position position="1"/>
    </location>
</feature>
<dbReference type="InterPro" id="IPR036047">
    <property type="entry name" value="F-box-like_dom_sf"/>
</dbReference>
<dbReference type="Proteomes" id="UP001374535">
    <property type="component" value="Chromosome 5"/>
</dbReference>
<dbReference type="EMBL" id="CP144696">
    <property type="protein sequence ID" value="WVZ10636.1"/>
    <property type="molecule type" value="Genomic_DNA"/>
</dbReference>
<keyword evidence="6" id="KW-1185">Reference proteome</keyword>
<dbReference type="FunFam" id="1.20.1280.50:FF:000048">
    <property type="entry name" value="F-box family protein-like"/>
    <property type="match status" value="1"/>
</dbReference>
<evidence type="ECO:0000259" key="4">
    <source>
        <dbReference type="PROSITE" id="PS50181"/>
    </source>
</evidence>
<dbReference type="SUPFAM" id="SSF81383">
    <property type="entry name" value="F-box domain"/>
    <property type="match status" value="1"/>
</dbReference>
<name>A0AAQ3RZY2_VIGMU</name>
<evidence type="ECO:0000256" key="1">
    <source>
        <dbReference type="ARBA" id="ARBA00004906"/>
    </source>
</evidence>
<dbReference type="PANTHER" id="PTHR46550">
    <property type="entry name" value="F-BOX ONLY PROTEIN 3"/>
    <property type="match status" value="1"/>
</dbReference>
<feature type="compositionally biased region" description="Basic and acidic residues" evidence="3">
    <location>
        <begin position="36"/>
        <end position="58"/>
    </location>
</feature>
<dbReference type="Pfam" id="PF12937">
    <property type="entry name" value="F-box-like"/>
    <property type="match status" value="1"/>
</dbReference>
<gene>
    <name evidence="5" type="ORF">V8G54_015166</name>
</gene>
<proteinExistence type="predicted"/>
<dbReference type="PANTHER" id="PTHR46550:SF1">
    <property type="entry name" value="F-BOX PROTEIN 3"/>
    <property type="match status" value="1"/>
</dbReference>
<evidence type="ECO:0000256" key="2">
    <source>
        <dbReference type="ARBA" id="ARBA00022786"/>
    </source>
</evidence>
<dbReference type="SMART" id="SM00256">
    <property type="entry name" value="FBOX"/>
    <property type="match status" value="1"/>
</dbReference>